<proteinExistence type="inferred from homology"/>
<dbReference type="PANTHER" id="PTHR37164:SF1">
    <property type="entry name" value="BACTERIOHEMERYTHRIN"/>
    <property type="match status" value="1"/>
</dbReference>
<gene>
    <name evidence="5" type="ORF">J2Z76_001558</name>
</gene>
<dbReference type="InterPro" id="IPR050669">
    <property type="entry name" value="Hemerythrin"/>
</dbReference>
<dbReference type="EMBL" id="JAGGKS010000004">
    <property type="protein sequence ID" value="MBP1925697.1"/>
    <property type="molecule type" value="Genomic_DNA"/>
</dbReference>
<dbReference type="PANTHER" id="PTHR37164">
    <property type="entry name" value="BACTERIOHEMERYTHRIN"/>
    <property type="match status" value="1"/>
</dbReference>
<evidence type="ECO:0000313" key="6">
    <source>
        <dbReference type="Proteomes" id="UP001519342"/>
    </source>
</evidence>
<comment type="caution">
    <text evidence="5">The sequence shown here is derived from an EMBL/GenBank/DDBJ whole genome shotgun (WGS) entry which is preliminary data.</text>
</comment>
<dbReference type="InterPro" id="IPR012312">
    <property type="entry name" value="Hemerythrin-like"/>
</dbReference>
<name>A0ABS4GDH3_9FIRM</name>
<comment type="similarity">
    <text evidence="1">Belongs to the hemerythrin family.</text>
</comment>
<keyword evidence="6" id="KW-1185">Reference proteome</keyword>
<reference evidence="5 6" key="1">
    <citation type="submission" date="2021-03" db="EMBL/GenBank/DDBJ databases">
        <title>Genomic Encyclopedia of Type Strains, Phase IV (KMG-IV): sequencing the most valuable type-strain genomes for metagenomic binning, comparative biology and taxonomic classification.</title>
        <authorList>
            <person name="Goeker M."/>
        </authorList>
    </citation>
    <scope>NUCLEOTIDE SEQUENCE [LARGE SCALE GENOMIC DNA]</scope>
    <source>
        <strain evidence="5 6">DSM 24004</strain>
    </source>
</reference>
<evidence type="ECO:0000313" key="5">
    <source>
        <dbReference type="EMBL" id="MBP1925697.1"/>
    </source>
</evidence>
<evidence type="ECO:0000256" key="2">
    <source>
        <dbReference type="ARBA" id="ARBA00022723"/>
    </source>
</evidence>
<dbReference type="NCBIfam" id="TIGR02481">
    <property type="entry name" value="hemeryth_dom"/>
    <property type="match status" value="1"/>
</dbReference>
<dbReference type="RefSeq" id="WP_209511444.1">
    <property type="nucleotide sequence ID" value="NZ_JAGGKS010000004.1"/>
</dbReference>
<evidence type="ECO:0000259" key="4">
    <source>
        <dbReference type="Pfam" id="PF01814"/>
    </source>
</evidence>
<dbReference type="InterPro" id="IPR035938">
    <property type="entry name" value="Hemerythrin-like_sf"/>
</dbReference>
<organism evidence="5 6">
    <name type="scientific">Sedimentibacter acidaminivorans</name>
    <dbReference type="NCBI Taxonomy" id="913099"/>
    <lineage>
        <taxon>Bacteria</taxon>
        <taxon>Bacillati</taxon>
        <taxon>Bacillota</taxon>
        <taxon>Tissierellia</taxon>
        <taxon>Sedimentibacter</taxon>
    </lineage>
</organism>
<sequence>MAYKWDQSLETGNSAIDEQHKSLIKAINDLLDACSQGKGRIEVQKTLNFLNDYVVKHFNDEEKLQLKSKYPDYIAHKKLHEDFKKDVANIVSEFEKGGATIPLVAKVNSKIGDWLIRHIKTIDKKVAEHVNLNK</sequence>
<keyword evidence="3" id="KW-0408">Iron</keyword>
<dbReference type="CDD" id="cd12107">
    <property type="entry name" value="Hemerythrin"/>
    <property type="match status" value="1"/>
</dbReference>
<dbReference type="Pfam" id="PF01814">
    <property type="entry name" value="Hemerythrin"/>
    <property type="match status" value="1"/>
</dbReference>
<dbReference type="Gene3D" id="1.20.120.50">
    <property type="entry name" value="Hemerythrin-like"/>
    <property type="match status" value="1"/>
</dbReference>
<dbReference type="InterPro" id="IPR012827">
    <property type="entry name" value="Hemerythrin_metal-bd"/>
</dbReference>
<keyword evidence="2" id="KW-0479">Metal-binding</keyword>
<evidence type="ECO:0000256" key="3">
    <source>
        <dbReference type="ARBA" id="ARBA00023004"/>
    </source>
</evidence>
<feature type="domain" description="Hemerythrin-like" evidence="4">
    <location>
        <begin position="12"/>
        <end position="127"/>
    </location>
</feature>
<dbReference type="NCBIfam" id="NF033749">
    <property type="entry name" value="bact_hemeryth"/>
    <property type="match status" value="1"/>
</dbReference>
<evidence type="ECO:0000256" key="1">
    <source>
        <dbReference type="ARBA" id="ARBA00010587"/>
    </source>
</evidence>
<protein>
    <submittedName>
        <fullName evidence="5">Hemerythrin</fullName>
    </submittedName>
</protein>
<dbReference type="SUPFAM" id="SSF47188">
    <property type="entry name" value="Hemerythrin-like"/>
    <property type="match status" value="1"/>
</dbReference>
<accession>A0ABS4GDH3</accession>
<dbReference type="Proteomes" id="UP001519342">
    <property type="component" value="Unassembled WGS sequence"/>
</dbReference>